<evidence type="ECO:0000313" key="4">
    <source>
        <dbReference type="EnsemblMetazoa" id="KAF7490888.1"/>
    </source>
</evidence>
<gene>
    <name evidence="3" type="ORF">SSS_8241</name>
</gene>
<feature type="region of interest" description="Disordered" evidence="2">
    <location>
        <begin position="47"/>
        <end position="73"/>
    </location>
</feature>
<dbReference type="Proteomes" id="UP000070412">
    <property type="component" value="Unassembled WGS sequence"/>
</dbReference>
<feature type="compositionally biased region" description="Acidic residues" evidence="2">
    <location>
        <begin position="236"/>
        <end position="255"/>
    </location>
</feature>
<accession>A0A834VEL0</accession>
<proteinExistence type="predicted"/>
<keyword evidence="5" id="KW-1185">Reference proteome</keyword>
<evidence type="ECO:0000313" key="3">
    <source>
        <dbReference type="EMBL" id="KAF7490888.1"/>
    </source>
</evidence>
<evidence type="ECO:0000256" key="2">
    <source>
        <dbReference type="SAM" id="MobiDB-lite"/>
    </source>
</evidence>
<reference evidence="3" key="2">
    <citation type="submission" date="2020-01" db="EMBL/GenBank/DDBJ databases">
        <authorList>
            <person name="Korhonen P.K.K."/>
            <person name="Guangxu M.G."/>
            <person name="Wang T.W."/>
            <person name="Stroehlein A.J.S."/>
            <person name="Young N.D."/>
            <person name="Ang C.-S.A."/>
            <person name="Fernando D.W.F."/>
            <person name="Lu H.L."/>
            <person name="Taylor S.T."/>
            <person name="Ehtesham M.E.M."/>
            <person name="Najaraj S.H.N."/>
            <person name="Harsha G.H.G."/>
            <person name="Madugundu A.M."/>
            <person name="Renuse S.R."/>
            <person name="Holt D.H."/>
            <person name="Pandey A.P."/>
            <person name="Papenfuss A.P."/>
            <person name="Gasser R.B.G."/>
            <person name="Fischer K.F."/>
        </authorList>
    </citation>
    <scope>NUCLEOTIDE SEQUENCE</scope>
    <source>
        <strain evidence="3">SSS_KF_BRIS2020</strain>
    </source>
</reference>
<sequence>MSSVFKKTPTLILNCPKHRRQSMMVIDDQGEDVASTQSIIDVDDVDRDETVETRSKNNKIKESSSKEISSLPKPSSLINDCCHCQTRFHLNSLTLVCNYCSNGFLRPINLVENPYGYGCCHCGKYFHSLNFIEKLIEQLLQQFDYWIKQLKINKNKNVLSNLEQEYRQLKKLLHQDNLLMIRSRLKLARIFQNRMGKLLNYCNEIIQTFLRFHPEIINLERSKEIVADCDGHQENDLVDGGDGDDKDDDDDDDDDDHHRDKDRNENVDNRSREEFLKIWCDFNEIIERNLNKICEIKFHGNVPVDRFGTTINVVSDFLDCLNQLRSKFPSL</sequence>
<feature type="region of interest" description="Disordered" evidence="2">
    <location>
        <begin position="234"/>
        <end position="264"/>
    </location>
</feature>
<keyword evidence="1" id="KW-0175">Coiled coil</keyword>
<dbReference type="AlphaFoldDB" id="A0A834VEL0"/>
<evidence type="ECO:0000256" key="1">
    <source>
        <dbReference type="SAM" id="Coils"/>
    </source>
</evidence>
<organism evidence="3">
    <name type="scientific">Sarcoptes scabiei</name>
    <name type="common">Itch mite</name>
    <name type="synonym">Acarus scabiei</name>
    <dbReference type="NCBI Taxonomy" id="52283"/>
    <lineage>
        <taxon>Eukaryota</taxon>
        <taxon>Metazoa</taxon>
        <taxon>Ecdysozoa</taxon>
        <taxon>Arthropoda</taxon>
        <taxon>Chelicerata</taxon>
        <taxon>Arachnida</taxon>
        <taxon>Acari</taxon>
        <taxon>Acariformes</taxon>
        <taxon>Sarcoptiformes</taxon>
        <taxon>Astigmata</taxon>
        <taxon>Psoroptidia</taxon>
        <taxon>Sarcoptoidea</taxon>
        <taxon>Sarcoptidae</taxon>
        <taxon>Sarcoptinae</taxon>
        <taxon>Sarcoptes</taxon>
    </lineage>
</organism>
<feature type="coiled-coil region" evidence="1">
    <location>
        <begin position="152"/>
        <end position="179"/>
    </location>
</feature>
<reference evidence="5" key="1">
    <citation type="journal article" date="2020" name="PLoS Negl. Trop. Dis.">
        <title>High-quality nuclear genome for Sarcoptes scabiei-A critical resource for a neglected parasite.</title>
        <authorList>
            <person name="Korhonen P.K."/>
            <person name="Gasser R.B."/>
            <person name="Ma G."/>
            <person name="Wang T."/>
            <person name="Stroehlein A.J."/>
            <person name="Young N.D."/>
            <person name="Ang C.S."/>
            <person name="Fernando D.D."/>
            <person name="Lu H.C."/>
            <person name="Taylor S."/>
            <person name="Reynolds S.L."/>
            <person name="Mofiz E."/>
            <person name="Najaraj S.H."/>
            <person name="Gowda H."/>
            <person name="Madugundu A."/>
            <person name="Renuse S."/>
            <person name="Holt D."/>
            <person name="Pandey A."/>
            <person name="Papenfuss A.T."/>
            <person name="Fischer K."/>
        </authorList>
    </citation>
    <scope>NUCLEOTIDE SEQUENCE [LARGE SCALE GENOMIC DNA]</scope>
</reference>
<dbReference type="EMBL" id="WVUK01000062">
    <property type="protein sequence ID" value="KAF7490888.1"/>
    <property type="molecule type" value="Genomic_DNA"/>
</dbReference>
<feature type="compositionally biased region" description="Basic and acidic residues" evidence="2">
    <location>
        <begin position="48"/>
        <end position="65"/>
    </location>
</feature>
<name>A0A834VEL0_SARSC</name>
<dbReference type="EnsemblMetazoa" id="SSS_8241s_mrna">
    <property type="protein sequence ID" value="KAF7490888.1"/>
    <property type="gene ID" value="SSS_8241"/>
</dbReference>
<evidence type="ECO:0000313" key="5">
    <source>
        <dbReference type="Proteomes" id="UP000070412"/>
    </source>
</evidence>
<protein>
    <submittedName>
        <fullName evidence="3 4">Uncharacterized protein</fullName>
    </submittedName>
</protein>
<reference evidence="4" key="3">
    <citation type="submission" date="2022-06" db="UniProtKB">
        <authorList>
            <consortium name="EnsemblMetazoa"/>
        </authorList>
    </citation>
    <scope>IDENTIFICATION</scope>
</reference>